<sequence length="591" mass="65781">MILKKNIFILSALLLLFSLAFAQEDAVQFEANVSKEKLGVNERLRVDFKMNKDGDNFTPPDFEGFTVVMGPNQSVSHSWINGKRSFSKTYSYILSPVGRGKFTIKQATIEIDGNTYKTLPVHIEVTAAVDNPGEENPAAIAEDKLHLVAEVSKGNPYLNEAITVVYKLYVSPDTNVSDFRPLDNPKYNNFWSQEIEIQRFEVKNGTYQGKPYRYVVLKQVVLYPQKEGELSLEPLSLDVTVDVPTNKRDIFGGRLYTQAHRTVSAGKRTINVKSLPAQGRPADFSGAVGKFSFKVTSSKNTLKSSESFQLKVAVQGKGNFKLFSLPKMELPSAMEVYNPEFKENISTSLSGMSGSVSDNYTVVPQFKGQYTIPDITFSYFDPETASYKTLHSEQATVNVTQGPQQAVASGGETPGTAKQNVVAAGSQFRFIKLSPGLTSMESDDFFGSGLFYMLLALPFLFIPLAIFAIKRKQKISADVQGNKIRKANRLARKYLSEARKALGKKEDFYIALEKALHNYLKAKLHIETSEFSKEKITALLQEKEVDTPSIEGFIGLLQSCELARYTPASEVAMQQDYDKAVTVISQMDKQI</sequence>
<dbReference type="STRING" id="1150368.SAMN02927921_01637"/>
<dbReference type="PANTHER" id="PTHR40940:SF2">
    <property type="entry name" value="BATD"/>
    <property type="match status" value="1"/>
</dbReference>
<evidence type="ECO:0000313" key="4">
    <source>
        <dbReference type="Proteomes" id="UP000182248"/>
    </source>
</evidence>
<dbReference type="Pfam" id="PF13584">
    <property type="entry name" value="BatD"/>
    <property type="match status" value="2"/>
</dbReference>
<keyword evidence="1" id="KW-0812">Transmembrane</keyword>
<dbReference type="Proteomes" id="UP000182248">
    <property type="component" value="Unassembled WGS sequence"/>
</dbReference>
<evidence type="ECO:0000313" key="3">
    <source>
        <dbReference type="EMBL" id="SFW42954.1"/>
    </source>
</evidence>
<keyword evidence="1" id="KW-0472">Membrane</keyword>
<keyword evidence="2" id="KW-0732">Signal</keyword>
<feature type="chain" id="PRO_5012340133" evidence="2">
    <location>
        <begin position="23"/>
        <end position="591"/>
    </location>
</feature>
<evidence type="ECO:0000256" key="2">
    <source>
        <dbReference type="SAM" id="SignalP"/>
    </source>
</evidence>
<name>A0A1K1P577_9FLAO</name>
<protein>
    <submittedName>
        <fullName evidence="3">Oxygen tolerance</fullName>
    </submittedName>
</protein>
<proteinExistence type="predicted"/>
<keyword evidence="1" id="KW-1133">Transmembrane helix</keyword>
<feature type="transmembrane region" description="Helical" evidence="1">
    <location>
        <begin position="449"/>
        <end position="469"/>
    </location>
</feature>
<dbReference type="RefSeq" id="WP_072316865.1">
    <property type="nucleotide sequence ID" value="NZ_FPJE01000007.1"/>
</dbReference>
<dbReference type="PANTHER" id="PTHR40940">
    <property type="entry name" value="PROTEIN BATD-RELATED"/>
    <property type="match status" value="1"/>
</dbReference>
<gene>
    <name evidence="3" type="ORF">SAMN02927921_01637</name>
</gene>
<dbReference type="EMBL" id="FPJE01000007">
    <property type="protein sequence ID" value="SFW42954.1"/>
    <property type="molecule type" value="Genomic_DNA"/>
</dbReference>
<accession>A0A1K1P577</accession>
<organism evidence="3 4">
    <name type="scientific">Sinomicrobium oceani</name>
    <dbReference type="NCBI Taxonomy" id="1150368"/>
    <lineage>
        <taxon>Bacteria</taxon>
        <taxon>Pseudomonadati</taxon>
        <taxon>Bacteroidota</taxon>
        <taxon>Flavobacteriia</taxon>
        <taxon>Flavobacteriales</taxon>
        <taxon>Flavobacteriaceae</taxon>
        <taxon>Sinomicrobium</taxon>
    </lineage>
</organism>
<keyword evidence="4" id="KW-1185">Reference proteome</keyword>
<evidence type="ECO:0000256" key="1">
    <source>
        <dbReference type="SAM" id="Phobius"/>
    </source>
</evidence>
<dbReference type="InterPro" id="IPR025738">
    <property type="entry name" value="BatD"/>
</dbReference>
<dbReference type="OrthoDB" id="2079210at2"/>
<feature type="signal peptide" evidence="2">
    <location>
        <begin position="1"/>
        <end position="22"/>
    </location>
</feature>
<dbReference type="AlphaFoldDB" id="A0A1K1P577"/>
<reference evidence="3 4" key="1">
    <citation type="submission" date="2016-11" db="EMBL/GenBank/DDBJ databases">
        <authorList>
            <person name="Jaros S."/>
            <person name="Januszkiewicz K."/>
            <person name="Wedrychowicz H."/>
        </authorList>
    </citation>
    <scope>NUCLEOTIDE SEQUENCE [LARGE SCALE GENOMIC DNA]</scope>
    <source>
        <strain evidence="3 4">CGMCC 1.12145</strain>
    </source>
</reference>